<proteinExistence type="predicted"/>
<evidence type="ECO:0000313" key="2">
    <source>
        <dbReference type="Proteomes" id="UP000186323"/>
    </source>
</evidence>
<dbReference type="KEGG" id="dpg:DESPIGER_0719"/>
<dbReference type="OrthoDB" id="5460191at2"/>
<name>A0A1K1LGL6_9BACT</name>
<evidence type="ECO:0000313" key="1">
    <source>
        <dbReference type="EMBL" id="SFV72598.1"/>
    </source>
</evidence>
<gene>
    <name evidence="1" type="ORF">DESPIGER_0719</name>
</gene>
<dbReference type="RefSeq" id="WP_072333172.1">
    <property type="nucleotide sequence ID" value="NZ_CALUWT010000014.1"/>
</dbReference>
<protein>
    <submittedName>
        <fullName evidence="1">Uncharacterized protein</fullName>
    </submittedName>
</protein>
<sequence>MSYFAARQAQTTLSCPECDHKLEIARTCHEAFMRCPFCGKRFPLERFISQADEAMERFLEGLYVDRI</sequence>
<dbReference type="EMBL" id="LT630450">
    <property type="protein sequence ID" value="SFV72598.1"/>
    <property type="molecule type" value="Genomic_DNA"/>
</dbReference>
<dbReference type="NCBIfam" id="NF041197">
    <property type="entry name" value="CxxC_Se_CxxC"/>
    <property type="match status" value="1"/>
</dbReference>
<keyword evidence="2" id="KW-1185">Reference proteome</keyword>
<dbReference type="AlphaFoldDB" id="A0A1K1LGL6"/>
<accession>A0A1K1LGL6</accession>
<dbReference type="Proteomes" id="UP000186323">
    <property type="component" value="Chromosome I"/>
</dbReference>
<organism evidence="1 2">
    <name type="scientific">Desulfovibrio piger</name>
    <dbReference type="NCBI Taxonomy" id="901"/>
    <lineage>
        <taxon>Bacteria</taxon>
        <taxon>Pseudomonadati</taxon>
        <taxon>Thermodesulfobacteriota</taxon>
        <taxon>Desulfovibrionia</taxon>
        <taxon>Desulfovibrionales</taxon>
        <taxon>Desulfovibrionaceae</taxon>
        <taxon>Desulfovibrio</taxon>
    </lineage>
</organism>
<reference evidence="2" key="1">
    <citation type="submission" date="2016-10" db="EMBL/GenBank/DDBJ databases">
        <authorList>
            <person name="Wegmann U."/>
        </authorList>
    </citation>
    <scope>NUCLEOTIDE SEQUENCE [LARGE SCALE GENOMIC DNA]</scope>
</reference>